<dbReference type="Gene3D" id="3.10.450.70">
    <property type="entry name" value="Disulphide bond isomerase, DsbC/G, N-terminal"/>
    <property type="match status" value="1"/>
</dbReference>
<dbReference type="HOGENOM" id="CLU_080090_0_0_4"/>
<keyword evidence="3" id="KW-0413">Isomerase</keyword>
<organism evidence="3 4">
    <name type="scientific">Advenella kashmirensis (strain DSM 17095 / LMG 22695 / WT001)</name>
    <name type="common">Tetrathiobacter kashmirensis</name>
    <dbReference type="NCBI Taxonomy" id="1036672"/>
    <lineage>
        <taxon>Bacteria</taxon>
        <taxon>Pseudomonadati</taxon>
        <taxon>Pseudomonadota</taxon>
        <taxon>Betaproteobacteria</taxon>
        <taxon>Burkholderiales</taxon>
        <taxon>Alcaligenaceae</taxon>
    </lineage>
</organism>
<comment type="function">
    <text evidence="1">Required for disulfide bond formation in some periplasmic proteins. Acts by transferring its disulfide bond to other proteins and is reduced in the process.</text>
</comment>
<dbReference type="Proteomes" id="UP000005267">
    <property type="component" value="Chromosome"/>
</dbReference>
<dbReference type="SUPFAM" id="SSF52833">
    <property type="entry name" value="Thioredoxin-like"/>
    <property type="match status" value="1"/>
</dbReference>
<comment type="similarity">
    <text evidence="1">Belongs to the thioredoxin family. DsbC subfamily.</text>
</comment>
<dbReference type="GO" id="GO:0016853">
    <property type="term" value="F:isomerase activity"/>
    <property type="evidence" value="ECO:0007669"/>
    <property type="project" value="UniProtKB-KW"/>
</dbReference>
<dbReference type="NCBIfam" id="NF008657">
    <property type="entry name" value="PRK11657.1"/>
    <property type="match status" value="1"/>
</dbReference>
<proteinExistence type="inferred from homology"/>
<evidence type="ECO:0000313" key="4">
    <source>
        <dbReference type="Proteomes" id="UP000005267"/>
    </source>
</evidence>
<accession>I3UCV7</accession>
<keyword evidence="4" id="KW-1185">Reference proteome</keyword>
<sequence length="257" mass="28028">MFPVSTRIAFFAALPFLLMSAYSQAQNKERPAVIQALEAQGLDVIKEFDVGGGLRAFATAAGDRPIAVYVTSDGKAIVGTRVDATGESIDEKTLQNLVAKPMDDKAWTQLESAHWVQDGKADAPRIIYAFSDANCPYCHKFWEAARPWVQAGKVQLRHLLVGVIKEDSPAKAAAILGAKDSSAAFAENERNFDRGGIKPAKNVPDDVLKILDEHQMLMFSMGFRGTPGIVVRERDGQVKKFNGMPQAEQLAEVLGPR</sequence>
<name>I3UCV7_ADVKW</name>
<dbReference type="InterPro" id="IPR033954">
    <property type="entry name" value="DiS-bond_Isoase_DsbC/G"/>
</dbReference>
<comment type="subcellular location">
    <subcellularLocation>
        <location evidence="1">Periplasm</location>
    </subcellularLocation>
</comment>
<evidence type="ECO:0000256" key="1">
    <source>
        <dbReference type="RuleBase" id="RU364038"/>
    </source>
</evidence>
<dbReference type="OrthoDB" id="5298214at2"/>
<dbReference type="AlphaFoldDB" id="I3UCV7"/>
<dbReference type="Gene3D" id="3.40.30.10">
    <property type="entry name" value="Glutaredoxin"/>
    <property type="match status" value="1"/>
</dbReference>
<evidence type="ECO:0000259" key="2">
    <source>
        <dbReference type="Pfam" id="PF13098"/>
    </source>
</evidence>
<dbReference type="PANTHER" id="PTHR35272:SF4">
    <property type="entry name" value="THIOL:DISULFIDE INTERCHANGE PROTEIN DSBG"/>
    <property type="match status" value="1"/>
</dbReference>
<dbReference type="InterPro" id="IPR036249">
    <property type="entry name" value="Thioredoxin-like_sf"/>
</dbReference>
<protein>
    <recommendedName>
        <fullName evidence="1">Thiol:disulfide interchange protein</fullName>
    </recommendedName>
</protein>
<feature type="chain" id="PRO_5010001145" description="Thiol:disulfide interchange protein" evidence="1">
    <location>
        <begin position="26"/>
        <end position="257"/>
    </location>
</feature>
<feature type="signal peptide" evidence="1">
    <location>
        <begin position="1"/>
        <end position="25"/>
    </location>
</feature>
<dbReference type="PANTHER" id="PTHR35272">
    <property type="entry name" value="THIOL:DISULFIDE INTERCHANGE PROTEIN DSBC-RELATED"/>
    <property type="match status" value="1"/>
</dbReference>
<feature type="domain" description="Thioredoxin-like fold" evidence="2">
    <location>
        <begin position="123"/>
        <end position="254"/>
    </location>
</feature>
<evidence type="ECO:0000313" key="3">
    <source>
        <dbReference type="EMBL" id="AFK62845.1"/>
    </source>
</evidence>
<dbReference type="KEGG" id="aka:TKWG_13730"/>
<keyword evidence="1" id="KW-0732">Signal</keyword>
<dbReference type="STRING" id="1036672.TKWG_13730"/>
<dbReference type="EMBL" id="CP003555">
    <property type="protein sequence ID" value="AFK62845.1"/>
    <property type="molecule type" value="Genomic_DNA"/>
</dbReference>
<dbReference type="RefSeq" id="WP_014750936.1">
    <property type="nucleotide sequence ID" value="NC_017964.1"/>
</dbReference>
<keyword evidence="1" id="KW-0676">Redox-active center</keyword>
<dbReference type="Pfam" id="PF13098">
    <property type="entry name" value="Thioredoxin_2"/>
    <property type="match status" value="1"/>
</dbReference>
<dbReference type="InterPro" id="IPR009094">
    <property type="entry name" value="DiS-bond_isomerase_DsbC/G_N_sf"/>
</dbReference>
<dbReference type="CDD" id="cd03020">
    <property type="entry name" value="DsbA_DsbC_DsbG"/>
    <property type="match status" value="1"/>
</dbReference>
<reference evidence="3 4" key="1">
    <citation type="journal article" date="2011" name="J. Bacteriol.">
        <title>Whole-genome shotgun sequencing of the sulfur-oxidizing chemoautotroph Tetrathiobacter kashmirensis.</title>
        <authorList>
            <person name="Ghosh W."/>
            <person name="George A."/>
            <person name="Agarwal A."/>
            <person name="Raj P."/>
            <person name="Alam M."/>
            <person name="Pyne P."/>
            <person name="Das Gupta S.K."/>
        </authorList>
    </citation>
    <scope>NUCLEOTIDE SEQUENCE [LARGE SCALE GENOMIC DNA]</scope>
    <source>
        <strain evidence="3 4">WT001</strain>
    </source>
</reference>
<gene>
    <name evidence="3" type="primary">dsbG</name>
    <name evidence="3" type="ordered locus">TKWG_13730</name>
</gene>
<keyword evidence="1" id="KW-0574">Periplasm</keyword>
<dbReference type="GO" id="GO:0042597">
    <property type="term" value="C:periplasmic space"/>
    <property type="evidence" value="ECO:0007669"/>
    <property type="project" value="UniProtKB-SubCell"/>
</dbReference>
<dbReference type="InterPro" id="IPR051470">
    <property type="entry name" value="Thiol:disulfide_interchange"/>
</dbReference>
<dbReference type="SUPFAM" id="SSF54423">
    <property type="entry name" value="DsbC/DsbG N-terminal domain-like"/>
    <property type="match status" value="1"/>
</dbReference>
<reference evidence="4" key="2">
    <citation type="journal article" date="2013" name="PLoS ONE">
        <title>Genome implosion elicits host-confinement in Alcaligenaceae: evidence from the comparative genomics of Tetrathiobacter kashmirensis, a pathogen in the making.</title>
        <authorList>
            <person name="Ghosh W."/>
            <person name="Alam M."/>
            <person name="Roy C."/>
            <person name="Pyne P."/>
            <person name="George A."/>
            <person name="Chakraborty R."/>
            <person name="Majumder S."/>
            <person name="Agarwal A."/>
            <person name="Chakraborty S."/>
            <person name="Majumdar S."/>
            <person name="Gupta S.K."/>
        </authorList>
    </citation>
    <scope>NUCLEOTIDE SEQUENCE [LARGE SCALE GENOMIC DNA]</scope>
    <source>
        <strain evidence="4">WT001</strain>
    </source>
</reference>
<dbReference type="InterPro" id="IPR012336">
    <property type="entry name" value="Thioredoxin-like_fold"/>
</dbReference>